<evidence type="ECO:0000256" key="1">
    <source>
        <dbReference type="SAM" id="MobiDB-lite"/>
    </source>
</evidence>
<feature type="domain" description="Retrovirus-related Pol polyprotein from transposon TNT 1-94-like beta-barrel" evidence="2">
    <location>
        <begin position="347"/>
        <end position="396"/>
    </location>
</feature>
<dbReference type="Proteomes" id="UP001085076">
    <property type="component" value="Miscellaneous, Linkage group lg02"/>
</dbReference>
<sequence length="402" mass="44989">MVSEPFLTQNTKSLHNDIRQHLCFQYILPFYQNSSAGLLPTSFFNHAINVKLNRDNYLLLKAQMMPYLRGQQLLRFVDGSYPFPEANITTTTESGATQVQNPEYKAWCQHDQQVLSVILSSLFEEILTHMLFLTTSSDVWSALEKMFSSRSRARIMQIRLQLSNLQKRYMTATDYFHQVKILVATLSAIGKPLQDEEVISYMLAGLGSEYDPLVTSITTRTEPISINDLYAHLLSFEMRLEHHNSTFQMNSSANTASRGRGTSRGRSRGRGGRGAPSQGGNNTGNHSGYRGGGRNFHSSRPNCQVCGKAGHTALKCYHRFDHSYQAEESANFAGLTTTPSYQIDPNWYMDSGATDHITSDLDRLTVKEKYGGGDQVQVGNGSGLNITHVGHSRIHTPKTSLF</sequence>
<keyword evidence="4" id="KW-1185">Reference proteome</keyword>
<name>A0A9D5D3U8_9LILI</name>
<dbReference type="AlphaFoldDB" id="A0A9D5D3U8"/>
<dbReference type="Pfam" id="PF22936">
    <property type="entry name" value="Pol_BBD"/>
    <property type="match status" value="1"/>
</dbReference>
<comment type="caution">
    <text evidence="3">The sequence shown here is derived from an EMBL/GenBank/DDBJ whole genome shotgun (WGS) entry which is preliminary data.</text>
</comment>
<feature type="compositionally biased region" description="Basic residues" evidence="1">
    <location>
        <begin position="261"/>
        <end position="271"/>
    </location>
</feature>
<protein>
    <recommendedName>
        <fullName evidence="2">Retrovirus-related Pol polyprotein from transposon TNT 1-94-like beta-barrel domain-containing protein</fullName>
    </recommendedName>
</protein>
<dbReference type="PANTHER" id="PTHR47481">
    <property type="match status" value="1"/>
</dbReference>
<reference evidence="3" key="2">
    <citation type="journal article" date="2022" name="Hortic Res">
        <title>The genome of Dioscorea zingiberensis sheds light on the biosynthesis, origin and evolution of the medicinally important diosgenin saponins.</title>
        <authorList>
            <person name="Li Y."/>
            <person name="Tan C."/>
            <person name="Li Z."/>
            <person name="Guo J."/>
            <person name="Li S."/>
            <person name="Chen X."/>
            <person name="Wang C."/>
            <person name="Dai X."/>
            <person name="Yang H."/>
            <person name="Song W."/>
            <person name="Hou L."/>
            <person name="Xu J."/>
            <person name="Tong Z."/>
            <person name="Xu A."/>
            <person name="Yuan X."/>
            <person name="Wang W."/>
            <person name="Yang Q."/>
            <person name="Chen L."/>
            <person name="Sun Z."/>
            <person name="Wang K."/>
            <person name="Pan B."/>
            <person name="Chen J."/>
            <person name="Bao Y."/>
            <person name="Liu F."/>
            <person name="Qi X."/>
            <person name="Gang D.R."/>
            <person name="Wen J."/>
            <person name="Li J."/>
        </authorList>
    </citation>
    <scope>NUCLEOTIDE SEQUENCE</scope>
    <source>
        <strain evidence="3">Dzin_1.0</strain>
    </source>
</reference>
<evidence type="ECO:0000313" key="3">
    <source>
        <dbReference type="EMBL" id="KAJ0983603.1"/>
    </source>
</evidence>
<evidence type="ECO:0000259" key="2">
    <source>
        <dbReference type="Pfam" id="PF22936"/>
    </source>
</evidence>
<proteinExistence type="predicted"/>
<dbReference type="PANTHER" id="PTHR47481:SF22">
    <property type="entry name" value="RETROTRANSPOSON GAG DOMAIN-CONTAINING PROTEIN"/>
    <property type="match status" value="1"/>
</dbReference>
<reference evidence="3" key="1">
    <citation type="submission" date="2021-03" db="EMBL/GenBank/DDBJ databases">
        <authorList>
            <person name="Li Z."/>
            <person name="Yang C."/>
        </authorList>
    </citation>
    <scope>NUCLEOTIDE SEQUENCE</scope>
    <source>
        <strain evidence="3">Dzin_1.0</strain>
        <tissue evidence="3">Leaf</tissue>
    </source>
</reference>
<feature type="compositionally biased region" description="Polar residues" evidence="1">
    <location>
        <begin position="247"/>
        <end position="256"/>
    </location>
</feature>
<feature type="region of interest" description="Disordered" evidence="1">
    <location>
        <begin position="247"/>
        <end position="296"/>
    </location>
</feature>
<dbReference type="EMBL" id="JAGGNH010000002">
    <property type="protein sequence ID" value="KAJ0983603.1"/>
    <property type="molecule type" value="Genomic_DNA"/>
</dbReference>
<organism evidence="3 4">
    <name type="scientific">Dioscorea zingiberensis</name>
    <dbReference type="NCBI Taxonomy" id="325984"/>
    <lineage>
        <taxon>Eukaryota</taxon>
        <taxon>Viridiplantae</taxon>
        <taxon>Streptophyta</taxon>
        <taxon>Embryophyta</taxon>
        <taxon>Tracheophyta</taxon>
        <taxon>Spermatophyta</taxon>
        <taxon>Magnoliopsida</taxon>
        <taxon>Liliopsida</taxon>
        <taxon>Dioscoreales</taxon>
        <taxon>Dioscoreaceae</taxon>
        <taxon>Dioscorea</taxon>
    </lineage>
</organism>
<dbReference type="InterPro" id="IPR054722">
    <property type="entry name" value="PolX-like_BBD"/>
</dbReference>
<dbReference type="Pfam" id="PF14223">
    <property type="entry name" value="Retrotran_gag_2"/>
    <property type="match status" value="1"/>
</dbReference>
<accession>A0A9D5D3U8</accession>
<gene>
    <name evidence="3" type="ORF">J5N97_011858</name>
</gene>
<dbReference type="OrthoDB" id="694440at2759"/>
<evidence type="ECO:0000313" key="4">
    <source>
        <dbReference type="Proteomes" id="UP001085076"/>
    </source>
</evidence>